<accession>A0A7C9MF90</accession>
<evidence type="ECO:0000313" key="3">
    <source>
        <dbReference type="EMBL" id="MYL83270.1"/>
    </source>
</evidence>
<dbReference type="EMBL" id="WVUD01000012">
    <property type="protein sequence ID" value="MYL83270.1"/>
    <property type="molecule type" value="Genomic_DNA"/>
</dbReference>
<dbReference type="Gene3D" id="3.30.460.10">
    <property type="entry name" value="Beta Polymerase, domain 2"/>
    <property type="match status" value="1"/>
</dbReference>
<evidence type="ECO:0000256" key="1">
    <source>
        <dbReference type="SAM" id="Coils"/>
    </source>
</evidence>
<dbReference type="SUPFAM" id="SSF81301">
    <property type="entry name" value="Nucleotidyltransferase"/>
    <property type="match status" value="1"/>
</dbReference>
<evidence type="ECO:0000313" key="4">
    <source>
        <dbReference type="Proteomes" id="UP000482487"/>
    </source>
</evidence>
<dbReference type="PANTHER" id="PTHR41773:SF1">
    <property type="entry name" value="RELA_SPOT DOMAIN-CONTAINING PROTEIN"/>
    <property type="match status" value="1"/>
</dbReference>
<feature type="coiled-coil region" evidence="1">
    <location>
        <begin position="481"/>
        <end position="508"/>
    </location>
</feature>
<dbReference type="SMART" id="SM00954">
    <property type="entry name" value="RelA_SpoT"/>
    <property type="match status" value="1"/>
</dbReference>
<dbReference type="SUPFAM" id="SSF48452">
    <property type="entry name" value="TPR-like"/>
    <property type="match status" value="1"/>
</dbReference>
<dbReference type="InterPro" id="IPR043519">
    <property type="entry name" value="NT_sf"/>
</dbReference>
<dbReference type="Gene3D" id="1.10.287.860">
    <property type="entry name" value="Nucleotidyltransferase"/>
    <property type="match status" value="1"/>
</dbReference>
<comment type="caution">
    <text evidence="3">The sequence shown here is derived from an EMBL/GenBank/DDBJ whole genome shotgun (WGS) entry which is preliminary data.</text>
</comment>
<evidence type="ECO:0000259" key="2">
    <source>
        <dbReference type="SMART" id="SM00954"/>
    </source>
</evidence>
<name>A0A7C9MF90_9BACT</name>
<dbReference type="PANTHER" id="PTHR41773">
    <property type="entry name" value="GTP PYROPHOSPHATASE-RELATED"/>
    <property type="match status" value="1"/>
</dbReference>
<dbReference type="Gene3D" id="1.25.40.10">
    <property type="entry name" value="Tetratricopeptide repeat domain"/>
    <property type="match status" value="1"/>
</dbReference>
<keyword evidence="1" id="KW-0175">Coiled coil</keyword>
<dbReference type="Pfam" id="PF04607">
    <property type="entry name" value="RelA_SpoT"/>
    <property type="match status" value="1"/>
</dbReference>
<protein>
    <recommendedName>
        <fullName evidence="2">RelA/SpoT domain-containing protein</fullName>
    </recommendedName>
</protein>
<dbReference type="InterPro" id="IPR007685">
    <property type="entry name" value="RelA_SpoT"/>
</dbReference>
<dbReference type="AlphaFoldDB" id="A0A7C9MF90"/>
<dbReference type="OrthoDB" id="9789634at2"/>
<gene>
    <name evidence="3" type="ORF">GTA51_09010</name>
</gene>
<sequence>MESDASREDRGVASTSYDDAEAYCKDHCDDWRTLLNKVESAIIKARDEKEVPVYSTKCRIKTPESVYLKTKRRGVSLDSIEDFSGLRILCLFEEDIVKVHDAILEIISTTNIELIKFKVYNFNEEWFLSDIRSSFEKYFKQKNDFKPATKLSGYKSIHYIVHGNYNGYACPLEIQLRTLLQDVWGELEHALSYKRGMIHPHIKKSFTLLAKDIETSDILMSHLKSIHNKETSKDQYGIKKSGLKRYFQYENEIYPEPLKADGVTGLCEAYVKKFSYLVKNKHSIEDLSFEEAQKSFDALKDEIYRLFGAKVTTDRRLNYWLEMEEALLLSMNNNYDEALAKYEKLLPDHNERYVLHFRIGEIFLIKGSIPKALRSFDRSELMLKKAMSSQGDSSVFSQNLVWIKRKLAYTYWMLGEEYINKSIELTFDVEVLLKDKKLHFENYQEEFSNHCNNVCWFMTEKWQLERRRFSGDVTKDDIDKNECYQAAREDAKRAYEDLVAAMDQNKAKKIEIPSNLLDTAGYYCYCAYMESREPTYKELAKKYAADCDRGTNYATLSLTSLSIQINHITDIMSLG</sequence>
<dbReference type="RefSeq" id="WP_160960429.1">
    <property type="nucleotide sequence ID" value="NZ_WVUD01000012.1"/>
</dbReference>
<reference evidence="3 4" key="1">
    <citation type="submission" date="2020-01" db="EMBL/GenBank/DDBJ databases">
        <title>Genome sequence of Desulfovibrio aerotolerans DSM 16695(T).</title>
        <authorList>
            <person name="Karnachuk O."/>
            <person name="Avakyan M."/>
            <person name="Mardanov A."/>
            <person name="Kadnikov V."/>
            <person name="Ravin N."/>
        </authorList>
    </citation>
    <scope>NUCLEOTIDE SEQUENCE [LARGE SCALE GENOMIC DNA]</scope>
    <source>
        <strain evidence="3 4">DSM 16695</strain>
    </source>
</reference>
<organism evidence="3 4">
    <name type="scientific">Solidesulfovibrio aerotolerans</name>
    <dbReference type="NCBI Taxonomy" id="295255"/>
    <lineage>
        <taxon>Bacteria</taxon>
        <taxon>Pseudomonadati</taxon>
        <taxon>Thermodesulfobacteriota</taxon>
        <taxon>Desulfovibrionia</taxon>
        <taxon>Desulfovibrionales</taxon>
        <taxon>Desulfovibrionaceae</taxon>
        <taxon>Solidesulfovibrio</taxon>
    </lineage>
</organism>
<dbReference type="CDD" id="cd05399">
    <property type="entry name" value="NT_Rel-Spo_like"/>
    <property type="match status" value="1"/>
</dbReference>
<feature type="domain" description="RelA/SpoT" evidence="2">
    <location>
        <begin position="58"/>
        <end position="199"/>
    </location>
</feature>
<keyword evidence="4" id="KW-1185">Reference proteome</keyword>
<dbReference type="GO" id="GO:0015969">
    <property type="term" value="P:guanosine tetraphosphate metabolic process"/>
    <property type="evidence" value="ECO:0007669"/>
    <property type="project" value="InterPro"/>
</dbReference>
<dbReference type="InterPro" id="IPR011990">
    <property type="entry name" value="TPR-like_helical_dom_sf"/>
</dbReference>
<proteinExistence type="predicted"/>
<dbReference type="Proteomes" id="UP000482487">
    <property type="component" value="Unassembled WGS sequence"/>
</dbReference>